<name>A0A099I6X5_CLOIN</name>
<protein>
    <recommendedName>
        <fullName evidence="1">HD-GYP domain-containing protein</fullName>
    </recommendedName>
</protein>
<evidence type="ECO:0000313" key="2">
    <source>
        <dbReference type="EMBL" id="KGJ53450.1"/>
    </source>
</evidence>
<dbReference type="InterPro" id="IPR037522">
    <property type="entry name" value="HD_GYP_dom"/>
</dbReference>
<dbReference type="SUPFAM" id="SSF109604">
    <property type="entry name" value="HD-domain/PDEase-like"/>
    <property type="match status" value="1"/>
</dbReference>
<dbReference type="CDD" id="cd00077">
    <property type="entry name" value="HDc"/>
    <property type="match status" value="1"/>
</dbReference>
<evidence type="ECO:0000259" key="1">
    <source>
        <dbReference type="PROSITE" id="PS51832"/>
    </source>
</evidence>
<dbReference type="InterPro" id="IPR003607">
    <property type="entry name" value="HD/PDEase_dom"/>
</dbReference>
<dbReference type="Pfam" id="PF13487">
    <property type="entry name" value="HD_5"/>
    <property type="match status" value="1"/>
</dbReference>
<dbReference type="EMBL" id="JQIF01000039">
    <property type="protein sequence ID" value="KGJ53450.1"/>
    <property type="molecule type" value="Genomic_DNA"/>
</dbReference>
<gene>
    <name evidence="2" type="ORF">CIAN88_08475</name>
</gene>
<comment type="caution">
    <text evidence="2">The sequence shown here is derived from an EMBL/GenBank/DDBJ whole genome shotgun (WGS) entry which is preliminary data.</text>
</comment>
<dbReference type="PROSITE" id="PS51832">
    <property type="entry name" value="HD_GYP"/>
    <property type="match status" value="1"/>
</dbReference>
<sequence>MRKLHDSIRRCKDECIFYLFWVEHNIFLAMPLEIKYNGFKRNDAMIRKKRMFTTVEEWSSAYDSYYGVIRQINQKLHEISLTKGKAFETWLQDYKKYSKQMRQMYQKETDFIQEYLQYYIDHPSHWQKEEAASLLTYLFINCMRLEDTHMIYAAALSLLEYYSLRQNRVAEMKCYYILAICLHDLDVFHFHKEILQYCEMVIVRYEELYDTLSDMEKSYGLSIYDLLSVCRYEMLHADEQFSSFLKEVILPEQEHAIAMVERFMREADMTKPYNAVLPLIRSNMLSSFSDLAIKLQKKAYTSDIADYMYEKSKRLCGSYTDKGTPEEIHERISYLMSIRVHEQLPEDMLFAVMKQEMERLPSSITGKNFNYDNSLIEVWICILNSLRTLMQEGHEEYRAFFEEQLDRFAQVLASIPFGKKLEHIADTAIYDFVCSQLSYFHDDEKVLAYVLRLLVFRQVQTGIHSLMVSDAASLITQAMLRSRADLLIGQLNCMSEEEVQHKSAQFLEYIRIGALLHDIGKVCCSSVVNMQYRRLSAIEYKTIQFHPQSSAEILLRIPQLACFYDMGVGHHKSYDGKSGYPKDFHIEASPQKIFIDMIAICDSLDAATDSYGRNYAKAKKFETVVRELRSRAGTQYSGVIVDLICEDEALRGQLKDLLENRRDEACRKTFWILNADIKDIAAAIRKTSCWRNG</sequence>
<evidence type="ECO:0000313" key="3">
    <source>
        <dbReference type="Proteomes" id="UP000030008"/>
    </source>
</evidence>
<reference evidence="2 3" key="1">
    <citation type="submission" date="2014-08" db="EMBL/GenBank/DDBJ databases">
        <title>Clostridium innocuum, an unnegligible vancomycin-resistant pathogen causing extra-intestinal infections.</title>
        <authorList>
            <person name="Feng Y."/>
            <person name="Chiu C.-H."/>
        </authorList>
    </citation>
    <scope>NUCLEOTIDE SEQUENCE [LARGE SCALE GENOMIC DNA]</scope>
    <source>
        <strain evidence="2 3">AN88</strain>
    </source>
</reference>
<dbReference type="PANTHER" id="PTHR43155:SF2">
    <property type="entry name" value="CYCLIC DI-GMP PHOSPHODIESTERASE PA4108"/>
    <property type="match status" value="1"/>
</dbReference>
<feature type="domain" description="HD-GYP" evidence="1">
    <location>
        <begin position="439"/>
        <end position="660"/>
    </location>
</feature>
<accession>A0A099I6X5</accession>
<dbReference type="AlphaFoldDB" id="A0A099I6X5"/>
<dbReference type="PANTHER" id="PTHR43155">
    <property type="entry name" value="CYCLIC DI-GMP PHOSPHODIESTERASE PA4108-RELATED"/>
    <property type="match status" value="1"/>
</dbReference>
<proteinExistence type="predicted"/>
<dbReference type="Gene3D" id="1.10.3210.10">
    <property type="entry name" value="Hypothetical protein af1432"/>
    <property type="match status" value="1"/>
</dbReference>
<dbReference type="Proteomes" id="UP000030008">
    <property type="component" value="Unassembled WGS sequence"/>
</dbReference>
<organism evidence="2 3">
    <name type="scientific">Clostridium innocuum</name>
    <dbReference type="NCBI Taxonomy" id="1522"/>
    <lineage>
        <taxon>Bacteria</taxon>
        <taxon>Bacillati</taxon>
        <taxon>Bacillota</taxon>
        <taxon>Clostridia</taxon>
        <taxon>Eubacteriales</taxon>
        <taxon>Clostridiaceae</taxon>
        <taxon>Clostridium</taxon>
    </lineage>
</organism>